<dbReference type="EMBL" id="KE524975">
    <property type="protein sequence ID" value="KFB39297.1"/>
    <property type="molecule type" value="Genomic_DNA"/>
</dbReference>
<reference evidence="2 4" key="1">
    <citation type="journal article" date="2014" name="BMC Genomics">
        <title>Genome sequence of Anopheles sinensis provides insight into genetics basis of mosquito competence for malaria parasites.</title>
        <authorList>
            <person name="Zhou D."/>
            <person name="Zhang D."/>
            <person name="Ding G."/>
            <person name="Shi L."/>
            <person name="Hou Q."/>
            <person name="Ye Y."/>
            <person name="Xu Y."/>
            <person name="Zhou H."/>
            <person name="Xiong C."/>
            <person name="Li S."/>
            <person name="Yu J."/>
            <person name="Hong S."/>
            <person name="Yu X."/>
            <person name="Zou P."/>
            <person name="Chen C."/>
            <person name="Chang X."/>
            <person name="Wang W."/>
            <person name="Lv Y."/>
            <person name="Sun Y."/>
            <person name="Ma L."/>
            <person name="Shen B."/>
            <person name="Zhu C."/>
        </authorList>
    </citation>
    <scope>NUCLEOTIDE SEQUENCE [LARGE SCALE GENOMIC DNA]</scope>
</reference>
<evidence type="ECO:0000313" key="2">
    <source>
        <dbReference type="EMBL" id="KFB39297.1"/>
    </source>
</evidence>
<organism evidence="2">
    <name type="scientific">Anopheles sinensis</name>
    <name type="common">Mosquito</name>
    <dbReference type="NCBI Taxonomy" id="74873"/>
    <lineage>
        <taxon>Eukaryota</taxon>
        <taxon>Metazoa</taxon>
        <taxon>Ecdysozoa</taxon>
        <taxon>Arthropoda</taxon>
        <taxon>Hexapoda</taxon>
        <taxon>Insecta</taxon>
        <taxon>Pterygota</taxon>
        <taxon>Neoptera</taxon>
        <taxon>Endopterygota</taxon>
        <taxon>Diptera</taxon>
        <taxon>Nematocera</taxon>
        <taxon>Culicoidea</taxon>
        <taxon>Culicidae</taxon>
        <taxon>Anophelinae</taxon>
        <taxon>Anopheles</taxon>
    </lineage>
</organism>
<evidence type="ECO:0000313" key="4">
    <source>
        <dbReference type="Proteomes" id="UP000030765"/>
    </source>
</evidence>
<dbReference type="Proteomes" id="UP000030765">
    <property type="component" value="Unassembled WGS sequence"/>
</dbReference>
<protein>
    <submittedName>
        <fullName evidence="2 3">Uncharacterized protein</fullName>
    </submittedName>
</protein>
<evidence type="ECO:0000313" key="3">
    <source>
        <dbReference type="EnsemblMetazoa" id="ASIC006651-PA"/>
    </source>
</evidence>
<reference evidence="3" key="2">
    <citation type="submission" date="2020-05" db="UniProtKB">
        <authorList>
            <consortium name="EnsemblMetazoa"/>
        </authorList>
    </citation>
    <scope>IDENTIFICATION</scope>
</reference>
<dbReference type="EnsemblMetazoa" id="ASIC006651-RA">
    <property type="protein sequence ID" value="ASIC006651-PA"/>
    <property type="gene ID" value="ASIC006651"/>
</dbReference>
<gene>
    <name evidence="2" type="ORF">ZHAS_00006651</name>
</gene>
<feature type="compositionally biased region" description="Polar residues" evidence="1">
    <location>
        <begin position="72"/>
        <end position="87"/>
    </location>
</feature>
<dbReference type="OrthoDB" id="10683081at2759"/>
<dbReference type="AlphaFoldDB" id="A0A084VMV3"/>
<feature type="region of interest" description="Disordered" evidence="1">
    <location>
        <begin position="53"/>
        <end position="89"/>
    </location>
</feature>
<sequence length="505" mass="55843">MAEYFISKLEESAGCYSNPNKTPFGPDVFFDSLLCEVLFKVFEMLRHGSNNVDPAGTHFPKKQQQRKPLQDLSVNSTAKNSSQVSSIHSKRNETPFVLKKVTICEPTIRRSRVGANLGGSKIWCNESPATEQVPPGKGSIPPATSVRSGQVKQIVLPRAEFSRGQQAELAKQVAGMRLADCKDGRTAKANCVASRIQPPLIQSSKNAVVAIGNVTEAVQSYLPKKKPGINGPDTDKSTERKTLPTVADGKKVSTSSGHVEHHVVHNIPFGSDKWQAVTPTKPSVTVSEMNGIKKEPILVPARENGKHYLNEVYRSLTNTPNDVFPQVVGQSSNDASSNQGRKILGRRMSPVRQASSYSMQRSQKRTPMLDSDLLDDRSEEIARYERYQALRLQKALTATLIAQQRKTKTDPPQAGISSIRVEKGEFPSKAQAFVPQYPPCGSINQMPGYGCPACCQQYLNTKPARIRYEPEELLALNYLNRSNGYDDLEISFLRMQQFVLNNIVE</sequence>
<accession>A0A084VMV3</accession>
<keyword evidence="4" id="KW-1185">Reference proteome</keyword>
<dbReference type="EMBL" id="ATLV01014631">
    <property type="status" value="NOT_ANNOTATED_CDS"/>
    <property type="molecule type" value="Genomic_DNA"/>
</dbReference>
<evidence type="ECO:0000256" key="1">
    <source>
        <dbReference type="SAM" id="MobiDB-lite"/>
    </source>
</evidence>
<dbReference type="VEuPathDB" id="VectorBase:ASIC006651"/>
<name>A0A084VMV3_ANOSI</name>
<proteinExistence type="predicted"/>